<gene>
    <name evidence="2" type="ORF">N7452_006304</name>
</gene>
<dbReference type="PANTHER" id="PTHR15615:SF94">
    <property type="entry name" value="PHO85 CYCLIN-6-RELATED"/>
    <property type="match status" value="1"/>
</dbReference>
<feature type="region of interest" description="Disordered" evidence="1">
    <location>
        <begin position="1"/>
        <end position="106"/>
    </location>
</feature>
<dbReference type="GO" id="GO:0005634">
    <property type="term" value="C:nucleus"/>
    <property type="evidence" value="ECO:0007669"/>
    <property type="project" value="TreeGrafter"/>
</dbReference>
<reference evidence="2" key="2">
    <citation type="journal article" date="2023" name="IMA Fungus">
        <title>Comparative genomic study of the Penicillium genus elucidates a diverse pangenome and 15 lateral gene transfer events.</title>
        <authorList>
            <person name="Petersen C."/>
            <person name="Sorensen T."/>
            <person name="Nielsen M.R."/>
            <person name="Sondergaard T.E."/>
            <person name="Sorensen J.L."/>
            <person name="Fitzpatrick D.A."/>
            <person name="Frisvad J.C."/>
            <person name="Nielsen K.L."/>
        </authorList>
    </citation>
    <scope>NUCLEOTIDE SEQUENCE</scope>
    <source>
        <strain evidence="2">IBT 35673</strain>
    </source>
</reference>
<dbReference type="PANTHER" id="PTHR15615">
    <property type="match status" value="1"/>
</dbReference>
<name>A0A9W9UI99_PENBR</name>
<dbReference type="GO" id="GO:0016538">
    <property type="term" value="F:cyclin-dependent protein serine/threonine kinase regulator activity"/>
    <property type="evidence" value="ECO:0007669"/>
    <property type="project" value="TreeGrafter"/>
</dbReference>
<dbReference type="CDD" id="cd20558">
    <property type="entry name" value="CYCLIN_ScPCL7-like"/>
    <property type="match status" value="1"/>
</dbReference>
<feature type="compositionally biased region" description="Polar residues" evidence="1">
    <location>
        <begin position="265"/>
        <end position="274"/>
    </location>
</feature>
<accession>A0A9W9UI99</accession>
<protein>
    <recommendedName>
        <fullName evidence="4">Cyclin-domain-containing protein</fullName>
    </recommendedName>
</protein>
<organism evidence="2 3">
    <name type="scientific">Penicillium brevicompactum</name>
    <dbReference type="NCBI Taxonomy" id="5074"/>
    <lineage>
        <taxon>Eukaryota</taxon>
        <taxon>Fungi</taxon>
        <taxon>Dikarya</taxon>
        <taxon>Ascomycota</taxon>
        <taxon>Pezizomycotina</taxon>
        <taxon>Eurotiomycetes</taxon>
        <taxon>Eurotiomycetidae</taxon>
        <taxon>Eurotiales</taxon>
        <taxon>Aspergillaceae</taxon>
        <taxon>Penicillium</taxon>
    </lineage>
</organism>
<feature type="compositionally biased region" description="Low complexity" evidence="1">
    <location>
        <begin position="12"/>
        <end position="31"/>
    </location>
</feature>
<dbReference type="InterPro" id="IPR013922">
    <property type="entry name" value="Cyclin_PHO80-like"/>
</dbReference>
<feature type="compositionally biased region" description="Polar residues" evidence="1">
    <location>
        <begin position="87"/>
        <end position="106"/>
    </location>
</feature>
<dbReference type="Gene3D" id="1.10.472.10">
    <property type="entry name" value="Cyclin-like"/>
    <property type="match status" value="1"/>
</dbReference>
<dbReference type="Proteomes" id="UP001147695">
    <property type="component" value="Unassembled WGS sequence"/>
</dbReference>
<feature type="compositionally biased region" description="Polar residues" evidence="1">
    <location>
        <begin position="1"/>
        <end position="11"/>
    </location>
</feature>
<proteinExistence type="predicted"/>
<feature type="compositionally biased region" description="Polar residues" evidence="1">
    <location>
        <begin position="62"/>
        <end position="76"/>
    </location>
</feature>
<evidence type="ECO:0008006" key="4">
    <source>
        <dbReference type="Google" id="ProtNLM"/>
    </source>
</evidence>
<dbReference type="Pfam" id="PF08613">
    <property type="entry name" value="Cyclin"/>
    <property type="match status" value="2"/>
</dbReference>
<sequence length="437" mass="47443">MLGGTVNSDSVSSRSRSSTPTSTAPPSGGSARPANDIPAYINTASTRTPSRPPPMTSHAFPPSSTHGYSDSTTSFHSAPDSPRLEPTNRSMQSVPGSEANSPSRIRVQSLSHIQSLASEDIVGSQSSLASNGSQNRHYEISSMPVTEIIEMVAGLLTRITTTNDTHHEHVHRHIPPPDGTSNLSPQATSVLAFHGKNVPSITILSYLTRIHKYCPTTYEVFLSLLVYFDRMTELVNRGQLDHLHHRWDGADDSGPSSESSDHRMQNSPMATPPSSAGYAGHDSRGSHTSTPAGVAGLSPESDSEALSHFFVVDSFNIHRLVIAGVTCASKFFSDVFYTNSRYAKVGGLPLVELNHLELQFLLLNDFRLAISVEELESYGTMLVEFYAREVVAQQQQQQATLPRAINPASDAYSDAMYMRSRDKSHEHAAFGQTPTPP</sequence>
<dbReference type="OrthoDB" id="1060854at2759"/>
<dbReference type="GO" id="GO:0019901">
    <property type="term" value="F:protein kinase binding"/>
    <property type="evidence" value="ECO:0007669"/>
    <property type="project" value="InterPro"/>
</dbReference>
<reference evidence="2" key="1">
    <citation type="submission" date="2022-12" db="EMBL/GenBank/DDBJ databases">
        <authorList>
            <person name="Petersen C."/>
        </authorList>
    </citation>
    <scope>NUCLEOTIDE SEQUENCE</scope>
    <source>
        <strain evidence="2">IBT 35673</strain>
    </source>
</reference>
<dbReference type="GO" id="GO:0000307">
    <property type="term" value="C:cyclin-dependent protein kinase holoenzyme complex"/>
    <property type="evidence" value="ECO:0007669"/>
    <property type="project" value="TreeGrafter"/>
</dbReference>
<evidence type="ECO:0000313" key="2">
    <source>
        <dbReference type="EMBL" id="KAJ5339576.1"/>
    </source>
</evidence>
<feature type="region of interest" description="Disordered" evidence="1">
    <location>
        <begin position="246"/>
        <end position="299"/>
    </location>
</feature>
<evidence type="ECO:0000313" key="3">
    <source>
        <dbReference type="Proteomes" id="UP001147695"/>
    </source>
</evidence>
<dbReference type="AlphaFoldDB" id="A0A9W9UI99"/>
<comment type="caution">
    <text evidence="2">The sequence shown here is derived from an EMBL/GenBank/DDBJ whole genome shotgun (WGS) entry which is preliminary data.</text>
</comment>
<evidence type="ECO:0000256" key="1">
    <source>
        <dbReference type="SAM" id="MobiDB-lite"/>
    </source>
</evidence>
<dbReference type="EMBL" id="JAPZBQ010000003">
    <property type="protein sequence ID" value="KAJ5339576.1"/>
    <property type="molecule type" value="Genomic_DNA"/>
</dbReference>